<feature type="compositionally biased region" description="Basic and acidic residues" evidence="1">
    <location>
        <begin position="125"/>
        <end position="134"/>
    </location>
</feature>
<organism evidence="4">
    <name type="scientific">Drosophila rhopaloa</name>
    <name type="common">Fruit fly</name>
    <dbReference type="NCBI Taxonomy" id="1041015"/>
    <lineage>
        <taxon>Eukaryota</taxon>
        <taxon>Metazoa</taxon>
        <taxon>Ecdysozoa</taxon>
        <taxon>Arthropoda</taxon>
        <taxon>Hexapoda</taxon>
        <taxon>Insecta</taxon>
        <taxon>Pterygota</taxon>
        <taxon>Neoptera</taxon>
        <taxon>Endopterygota</taxon>
        <taxon>Diptera</taxon>
        <taxon>Brachycera</taxon>
        <taxon>Muscomorpha</taxon>
        <taxon>Ephydroidea</taxon>
        <taxon>Drosophilidae</taxon>
        <taxon>Drosophila</taxon>
        <taxon>Sophophora</taxon>
    </lineage>
</organism>
<dbReference type="Proteomes" id="UP001652680">
    <property type="component" value="Unassembled WGS sequence"/>
</dbReference>
<dbReference type="OrthoDB" id="7882950at2759"/>
<evidence type="ECO:0000313" key="2">
    <source>
        <dbReference type="EnsemblMetazoa" id="XP_016988073.1"/>
    </source>
</evidence>
<reference evidence="4" key="2">
    <citation type="submission" date="2025-04" db="UniProtKB">
        <authorList>
            <consortium name="RefSeq"/>
        </authorList>
    </citation>
    <scope>IDENTIFICATION</scope>
</reference>
<sequence length="326" mass="36980">MQNYGVLEGVLLAVTSLIILWVQGFVALPLATPVPESLPLAKAEDNPVIRAPRQANWNHSMEWDPNTQMQQKADGFRVFGKKLQDDYHRRTGYNETREPPTAVTKGTTTGRMRITKGGIKLFAAPKDKPKERSGGKKLKPKFRDGEGEEGEAEAGAEGEGGAAEGGTTGGDGEQEKELTISIPKFSTNQYGENVYNPWGMTFGNQFLDTRFGPGNPQMQRLSINPNPPQNYYPSMENLTSVCANQSTIYNELKIEKWLMRHVYSRKKMDRPFFLAMRREIYEKGDSEQCHTAAFSDWQQYQECAVRRNQRMEYYVPKYPRHQLAVN</sequence>
<dbReference type="EnsemblMetazoa" id="XM_017132584.1">
    <property type="protein sequence ID" value="XP_016988073.1"/>
    <property type="gene ID" value="LOC108050751"/>
</dbReference>
<evidence type="ECO:0000313" key="4">
    <source>
        <dbReference type="RefSeq" id="XP_016988073.1"/>
    </source>
</evidence>
<gene>
    <name evidence="4" type="primary">LOC108050751</name>
    <name evidence="2" type="synonym">108050751</name>
</gene>
<protein>
    <submittedName>
        <fullName evidence="4">Uncharacterized protein LOC108050751</fullName>
    </submittedName>
</protein>
<reference evidence="3" key="1">
    <citation type="journal article" date="2021" name="Elife">
        <title>Highly contiguous assemblies of 101 drosophilid genomes.</title>
        <authorList>
            <person name="Kim B.Y."/>
            <person name="Wang J.R."/>
            <person name="Miller D.E."/>
            <person name="Barmina O."/>
            <person name="Delaney E."/>
            <person name="Thompson A."/>
            <person name="Comeault A.A."/>
            <person name="Peede D."/>
            <person name="D'Agostino E.R."/>
            <person name="Pelaez J."/>
            <person name="Aguilar J.M."/>
            <person name="Haji D."/>
            <person name="Matsunaga T."/>
            <person name="Armstrong E.E."/>
            <person name="Zych M."/>
            <person name="Ogawa Y."/>
            <person name="Stamenkovic-Radak M."/>
            <person name="Jelic M."/>
            <person name="Veselinovic M.S."/>
            <person name="Tanaskovic M."/>
            <person name="Eric P."/>
            <person name="Gao J.J."/>
            <person name="Katoh T.K."/>
            <person name="Toda M.J."/>
            <person name="Watabe H."/>
            <person name="Watada M."/>
            <person name="Davis J.S."/>
            <person name="Moyle L.C."/>
            <person name="Manoli G."/>
            <person name="Bertolini E."/>
            <person name="Kostal V."/>
            <person name="Hawley R.S."/>
            <person name="Takahashi A."/>
            <person name="Jones C.D."/>
            <person name="Price D.K."/>
            <person name="Whiteman N."/>
            <person name="Kopp A."/>
            <person name="Matute D.R."/>
            <person name="Petrov D.A."/>
        </authorList>
    </citation>
    <scope>NUCLEOTIDE SEQUENCE [LARGE SCALE GENOMIC DNA]</scope>
</reference>
<feature type="compositionally biased region" description="Gly residues" evidence="1">
    <location>
        <begin position="157"/>
        <end position="171"/>
    </location>
</feature>
<dbReference type="OMA" id="YNAWGVT"/>
<name>A0A6P4FKW8_DRORH</name>
<dbReference type="GeneID" id="108050751"/>
<dbReference type="RefSeq" id="XP_016988073.1">
    <property type="nucleotide sequence ID" value="XM_017132584.1"/>
</dbReference>
<feature type="compositionally biased region" description="Acidic residues" evidence="1">
    <location>
        <begin position="146"/>
        <end position="156"/>
    </location>
</feature>
<reference evidence="2" key="3">
    <citation type="submission" date="2025-05" db="UniProtKB">
        <authorList>
            <consortium name="EnsemblMetazoa"/>
        </authorList>
    </citation>
    <scope>IDENTIFICATION</scope>
</reference>
<keyword evidence="3" id="KW-1185">Reference proteome</keyword>
<feature type="region of interest" description="Disordered" evidence="1">
    <location>
        <begin position="123"/>
        <end position="174"/>
    </location>
</feature>
<evidence type="ECO:0000313" key="3">
    <source>
        <dbReference type="Proteomes" id="UP001652680"/>
    </source>
</evidence>
<evidence type="ECO:0000256" key="1">
    <source>
        <dbReference type="SAM" id="MobiDB-lite"/>
    </source>
</evidence>
<proteinExistence type="predicted"/>
<accession>A0A6P4FKW8</accession>
<dbReference type="AlphaFoldDB" id="A0A6P4FKW8"/>